<protein>
    <submittedName>
        <fullName evidence="2">Uncharacterized protein</fullName>
    </submittedName>
</protein>
<reference evidence="2 3" key="1">
    <citation type="journal article" date="2019" name="Nat. Ecol. Evol.">
        <title>Megaphylogeny resolves global patterns of mushroom evolution.</title>
        <authorList>
            <person name="Varga T."/>
            <person name="Krizsan K."/>
            <person name="Foldi C."/>
            <person name="Dima B."/>
            <person name="Sanchez-Garcia M."/>
            <person name="Sanchez-Ramirez S."/>
            <person name="Szollosi G.J."/>
            <person name="Szarkandi J.G."/>
            <person name="Papp V."/>
            <person name="Albert L."/>
            <person name="Andreopoulos W."/>
            <person name="Angelini C."/>
            <person name="Antonin V."/>
            <person name="Barry K.W."/>
            <person name="Bougher N.L."/>
            <person name="Buchanan P."/>
            <person name="Buyck B."/>
            <person name="Bense V."/>
            <person name="Catcheside P."/>
            <person name="Chovatia M."/>
            <person name="Cooper J."/>
            <person name="Damon W."/>
            <person name="Desjardin D."/>
            <person name="Finy P."/>
            <person name="Geml J."/>
            <person name="Haridas S."/>
            <person name="Hughes K."/>
            <person name="Justo A."/>
            <person name="Karasinski D."/>
            <person name="Kautmanova I."/>
            <person name="Kiss B."/>
            <person name="Kocsube S."/>
            <person name="Kotiranta H."/>
            <person name="LaButti K.M."/>
            <person name="Lechner B.E."/>
            <person name="Liimatainen K."/>
            <person name="Lipzen A."/>
            <person name="Lukacs Z."/>
            <person name="Mihaltcheva S."/>
            <person name="Morgado L.N."/>
            <person name="Niskanen T."/>
            <person name="Noordeloos M.E."/>
            <person name="Ohm R.A."/>
            <person name="Ortiz-Santana B."/>
            <person name="Ovrebo C."/>
            <person name="Racz N."/>
            <person name="Riley R."/>
            <person name="Savchenko A."/>
            <person name="Shiryaev A."/>
            <person name="Soop K."/>
            <person name="Spirin V."/>
            <person name="Szebenyi C."/>
            <person name="Tomsovsky M."/>
            <person name="Tulloss R.E."/>
            <person name="Uehling J."/>
            <person name="Grigoriev I.V."/>
            <person name="Vagvolgyi C."/>
            <person name="Papp T."/>
            <person name="Martin F.M."/>
            <person name="Miettinen O."/>
            <person name="Hibbett D.S."/>
            <person name="Nagy L.G."/>
        </authorList>
    </citation>
    <scope>NUCLEOTIDE SEQUENCE [LARGE SCALE GENOMIC DNA]</scope>
    <source>
        <strain evidence="2 3">OMC1185</strain>
    </source>
</reference>
<organism evidence="2 3">
    <name type="scientific">Heliocybe sulcata</name>
    <dbReference type="NCBI Taxonomy" id="5364"/>
    <lineage>
        <taxon>Eukaryota</taxon>
        <taxon>Fungi</taxon>
        <taxon>Dikarya</taxon>
        <taxon>Basidiomycota</taxon>
        <taxon>Agaricomycotina</taxon>
        <taxon>Agaricomycetes</taxon>
        <taxon>Gloeophyllales</taxon>
        <taxon>Gloeophyllaceae</taxon>
        <taxon>Heliocybe</taxon>
    </lineage>
</organism>
<evidence type="ECO:0000313" key="2">
    <source>
        <dbReference type="EMBL" id="TFK48020.1"/>
    </source>
</evidence>
<sequence length="260" mass="28823">MPARTFPAENTRVSWRGHGSALAAHRHTSPCSRIALGGKTRRHRPATTRIGAEHSAFYLGLSLDEWEFCSTQACGAAPNSIPIRLSLANRVPFSSHSPPSANPIQKGRPRSRAQRGVSARFSPFCKATALDDAGRTSGTSGRVHARPPTADLLAVQIIVRQVPRDPERCFGHAALWHRELLARARLPTLHALSGLDLLSHATEHKPIEAVERFVSRLRRAERPRRALLSRPANHRVAPLEDRHGDELRLYDTYVCTTKYS</sequence>
<evidence type="ECO:0000313" key="3">
    <source>
        <dbReference type="Proteomes" id="UP000305948"/>
    </source>
</evidence>
<accession>A0A5C3MSK4</accession>
<keyword evidence="3" id="KW-1185">Reference proteome</keyword>
<feature type="compositionally biased region" description="Polar residues" evidence="1">
    <location>
        <begin position="94"/>
        <end position="103"/>
    </location>
</feature>
<evidence type="ECO:0000256" key="1">
    <source>
        <dbReference type="SAM" id="MobiDB-lite"/>
    </source>
</evidence>
<proteinExistence type="predicted"/>
<dbReference type="AlphaFoldDB" id="A0A5C3MSK4"/>
<dbReference type="EMBL" id="ML213521">
    <property type="protein sequence ID" value="TFK48020.1"/>
    <property type="molecule type" value="Genomic_DNA"/>
</dbReference>
<dbReference type="Proteomes" id="UP000305948">
    <property type="component" value="Unassembled WGS sequence"/>
</dbReference>
<gene>
    <name evidence="2" type="ORF">OE88DRAFT_1647405</name>
</gene>
<feature type="region of interest" description="Disordered" evidence="1">
    <location>
        <begin position="94"/>
        <end position="116"/>
    </location>
</feature>
<name>A0A5C3MSK4_9AGAM</name>